<dbReference type="Gene3D" id="3.40.50.300">
    <property type="entry name" value="P-loop containing nucleotide triphosphate hydrolases"/>
    <property type="match status" value="2"/>
</dbReference>
<dbReference type="InterPro" id="IPR027417">
    <property type="entry name" value="P-loop_NTPase"/>
</dbReference>
<evidence type="ECO:0000256" key="1">
    <source>
        <dbReference type="ARBA" id="ARBA00004651"/>
    </source>
</evidence>
<dbReference type="EMBL" id="KR091915">
    <property type="protein sequence ID" value="AKS10487.1"/>
    <property type="molecule type" value="Genomic_DNA"/>
</dbReference>
<proteinExistence type="predicted"/>
<keyword evidence="5" id="KW-0472">Membrane</keyword>
<evidence type="ECO:0000256" key="2">
    <source>
        <dbReference type="ARBA" id="ARBA00022475"/>
    </source>
</evidence>
<evidence type="ECO:0000256" key="3">
    <source>
        <dbReference type="ARBA" id="ARBA00022692"/>
    </source>
</evidence>
<evidence type="ECO:0000313" key="7">
    <source>
        <dbReference type="EMBL" id="AKS10487.1"/>
    </source>
</evidence>
<protein>
    <submittedName>
        <fullName evidence="7">Conjugal transfer protein traJ</fullName>
    </submittedName>
</protein>
<dbReference type="InterPro" id="IPR019476">
    <property type="entry name" value="T4SS_TraD_DNA-bd"/>
</dbReference>
<geneLocation type="plasmid" evidence="7">
    <name>pKPC-DK05</name>
</geneLocation>
<dbReference type="PATRIC" id="fig|573.1665.peg.5500"/>
<reference evidence="7" key="1">
    <citation type="submission" date="2015-07" db="EMBL/GenBank/DDBJ databases">
        <title>Complete sequence of a blaKPC-2-harbouring IncN2-type plasmid from Klebsiella pneumoniae in Korea.</title>
        <authorList>
            <person name="Kim S.Y."/>
        </authorList>
    </citation>
    <scope>NUCLEOTIDE SEQUENCE</scope>
    <source>
        <strain evidence="7">KPC-DK05</strain>
        <plasmid evidence="7">pKPC-DK05</plasmid>
    </source>
</reference>
<organism evidence="7">
    <name type="scientific">Klebsiella pneumoniae</name>
    <dbReference type="NCBI Taxonomy" id="573"/>
    <lineage>
        <taxon>Bacteria</taxon>
        <taxon>Pseudomonadati</taxon>
        <taxon>Pseudomonadota</taxon>
        <taxon>Gammaproteobacteria</taxon>
        <taxon>Enterobacterales</taxon>
        <taxon>Enterobacteriaceae</taxon>
        <taxon>Klebsiella/Raoultella group</taxon>
        <taxon>Klebsiella</taxon>
        <taxon>Klebsiella pneumoniae complex</taxon>
    </lineage>
</organism>
<dbReference type="RefSeq" id="WP_001001035.1">
    <property type="nucleotide sequence ID" value="NZ_CAAGVN010000022.1"/>
</dbReference>
<dbReference type="GO" id="GO:0005886">
    <property type="term" value="C:plasma membrane"/>
    <property type="evidence" value="ECO:0007669"/>
    <property type="project" value="UniProtKB-SubCell"/>
</dbReference>
<dbReference type="PANTHER" id="PTHR37937">
    <property type="entry name" value="CONJUGATIVE TRANSFER: DNA TRANSPORT"/>
    <property type="match status" value="1"/>
</dbReference>
<dbReference type="Pfam" id="PF10412">
    <property type="entry name" value="TrwB_AAD_bind"/>
    <property type="match status" value="1"/>
</dbReference>
<sequence>MNEADKGKICLGALLFTPLVTWFIAAKTLYGFTPKDARERLVLLIQQTFDLWPLWGALLVGEIIAIIGLIIFFKFNHQIFKGAPFKKIYRGTRLVSQRALASLTKEREPQITIADIPIPTKAEGTHISIAGATGVGKSTIFAEMMKGCLMRGKMQRVASKKDRMIILDPDGDFLSRFYKKGDKILNPYDARTEGWVFFNEIKSDFDFERFGVSIVPTAKDSQTEEWNGYGRLLFTEVSRKVFNTSRNPTMEEVFYWTNEVPLEELEEYVRGTKAQALFAGSGRAVGSARFVLSNKLAAHLKMPAGNFSIREWLEDPKGGNLYITWTDEMREALKSLISCWTDSIFSIVLGMSKSNTRKIWTYIDELESLDYLPSLRDALTKGRKKGLRVVTGYQSYSQVISIYGSDVAETLLSNHRTSVVMAAGRLGERTLEFVSKSLGEIEGEREKTGISRRFGQMGTKNINDDHKRERAVTPTEIATLDDLTGYIAFPGNLPVAKFETHHVNYTRSNPVPGVVLRESTAFAGM</sequence>
<evidence type="ECO:0000256" key="5">
    <source>
        <dbReference type="ARBA" id="ARBA00023136"/>
    </source>
</evidence>
<gene>
    <name evidence="7" type="primary">traJ</name>
</gene>
<feature type="domain" description="Type IV secretion system coupling protein TraD DNA-binding" evidence="6">
    <location>
        <begin position="111"/>
        <end position="499"/>
    </location>
</feature>
<name>A0A0K0VLG6_KLEPN</name>
<dbReference type="CDD" id="cd01127">
    <property type="entry name" value="TrwB_TraG_TraD_VirD4"/>
    <property type="match status" value="1"/>
</dbReference>
<dbReference type="InterPro" id="IPR051539">
    <property type="entry name" value="T4SS-coupling_protein"/>
</dbReference>
<dbReference type="AlphaFoldDB" id="A0A0K0VLG6"/>
<evidence type="ECO:0000256" key="4">
    <source>
        <dbReference type="ARBA" id="ARBA00022989"/>
    </source>
</evidence>
<keyword evidence="2" id="KW-1003">Cell membrane</keyword>
<comment type="subcellular location">
    <subcellularLocation>
        <location evidence="1">Cell membrane</location>
        <topology evidence="1">Multi-pass membrane protein</topology>
    </subcellularLocation>
</comment>
<dbReference type="SUPFAM" id="SSF52540">
    <property type="entry name" value="P-loop containing nucleoside triphosphate hydrolases"/>
    <property type="match status" value="1"/>
</dbReference>
<keyword evidence="7" id="KW-0614">Plasmid</keyword>
<accession>A0A0K0VLG6</accession>
<keyword evidence="3" id="KW-0812">Transmembrane</keyword>
<evidence type="ECO:0000259" key="6">
    <source>
        <dbReference type="Pfam" id="PF10412"/>
    </source>
</evidence>
<dbReference type="PANTHER" id="PTHR37937:SF1">
    <property type="entry name" value="CONJUGATIVE TRANSFER: DNA TRANSPORT"/>
    <property type="match status" value="1"/>
</dbReference>
<keyword evidence="4" id="KW-1133">Transmembrane helix</keyword>